<proteinExistence type="predicted"/>
<gene>
    <name evidence="1" type="ORF">MCBMB27_04187</name>
    <name evidence="2" type="ORF">SAMN05192567_105223</name>
</gene>
<evidence type="ECO:0000313" key="3">
    <source>
        <dbReference type="Proteomes" id="UP000185487"/>
    </source>
</evidence>
<sequence length="452" mass="51387">MSDVGDKAILARLIGYLDADMDPPTFIVPVFRDLDDDAVLLQIPSTDFRIESFEQLPINCSFKKFDGSTRALRKIGDEALYGFITTDGEKIVSERAAFETLLQQLLGSGAFESVPAFGLSVAKILKDTFQGERLLHRIFDELPDNTVKSKKYFLENDVVREALYKRIPVDRHHIVSRTSISIIGNKINVTLPLSAAESDKRELGQQVATIFRDFTKSNSVDLSFEEPTFELERLNLDAINIRSGRFRYNTDIFDMSGCAKKINFRESVAIVPQAAITYYNTPLSKTASANALVSHNLPKNFVSETTARKIVECTPVSVISAILFRLWLFANTKSALSSDSFKIHICCWRPKSEFWQNFLMSERGSDFFNIKYVRSGRPVLPMSMVLFLVKSGAMSNDEALENFEFSRSGHFKPWMIDWKARSSWINFCDYDHKIEKSALALQLLERNKGIYY</sequence>
<dbReference type="EMBL" id="FOPK01000005">
    <property type="protein sequence ID" value="SFG61396.1"/>
    <property type="molecule type" value="Genomic_DNA"/>
</dbReference>
<reference evidence="2 4" key="2">
    <citation type="submission" date="2016-10" db="EMBL/GenBank/DDBJ databases">
        <authorList>
            <person name="Varghese N."/>
            <person name="Submissions S."/>
        </authorList>
    </citation>
    <scope>NUCLEOTIDE SEQUENCE [LARGE SCALE GENOMIC DNA]</scope>
    <source>
        <strain evidence="2 4">CBMB27</strain>
    </source>
</reference>
<dbReference type="Proteomes" id="UP000199140">
    <property type="component" value="Unassembled WGS sequence"/>
</dbReference>
<evidence type="ECO:0000313" key="4">
    <source>
        <dbReference type="Proteomes" id="UP000199140"/>
    </source>
</evidence>
<organism evidence="2 4">
    <name type="scientific">Methylobacterium phyllosphaerae</name>
    <dbReference type="NCBI Taxonomy" id="418223"/>
    <lineage>
        <taxon>Bacteria</taxon>
        <taxon>Pseudomonadati</taxon>
        <taxon>Pseudomonadota</taxon>
        <taxon>Alphaproteobacteria</taxon>
        <taxon>Hyphomicrobiales</taxon>
        <taxon>Methylobacteriaceae</taxon>
        <taxon>Methylobacterium</taxon>
    </lineage>
</organism>
<accession>A0AAE8L5P7</accession>
<reference evidence="1 3" key="1">
    <citation type="submission" date="2016-04" db="EMBL/GenBank/DDBJ databases">
        <title>Complete genome sequencing and analysis of CBMB27, Methylobacterium phyllosphaerae isolated from leaf tissues of rice (Oryza sativa L.).</title>
        <authorList>
            <person name="Lee Y."/>
            <person name="Hwangbo K."/>
            <person name="Chung H."/>
            <person name="Yoo J."/>
            <person name="Kim K.Y."/>
            <person name="Sa T.M."/>
            <person name="Um Y."/>
            <person name="Madhaiyan M."/>
        </authorList>
    </citation>
    <scope>NUCLEOTIDE SEQUENCE [LARGE SCALE GENOMIC DNA]</scope>
    <source>
        <strain evidence="1 3">CBMB27</strain>
    </source>
</reference>
<name>A0AAE8L5P7_9HYPH</name>
<dbReference type="Proteomes" id="UP000185487">
    <property type="component" value="Chromosome"/>
</dbReference>
<dbReference type="EMBL" id="CP015367">
    <property type="protein sequence ID" value="APT33478.1"/>
    <property type="molecule type" value="Genomic_DNA"/>
</dbReference>
<dbReference type="KEGG" id="mphy:MCBMB27_04187"/>
<protein>
    <submittedName>
        <fullName evidence="2">Uncharacterized protein</fullName>
    </submittedName>
</protein>
<evidence type="ECO:0000313" key="2">
    <source>
        <dbReference type="EMBL" id="SFG61396.1"/>
    </source>
</evidence>
<dbReference type="RefSeq" id="WP_139231563.1">
    <property type="nucleotide sequence ID" value="NZ_CP015367.1"/>
</dbReference>
<keyword evidence="3" id="KW-1185">Reference proteome</keyword>
<dbReference type="AlphaFoldDB" id="A0AAE8L5P7"/>
<evidence type="ECO:0000313" key="1">
    <source>
        <dbReference type="EMBL" id="APT33478.1"/>
    </source>
</evidence>